<dbReference type="GO" id="GO:0042597">
    <property type="term" value="C:periplasmic space"/>
    <property type="evidence" value="ECO:0007669"/>
    <property type="project" value="UniProtKB-ARBA"/>
</dbReference>
<evidence type="ECO:0000313" key="6">
    <source>
        <dbReference type="Proteomes" id="UP000621436"/>
    </source>
</evidence>
<dbReference type="InterPro" id="IPR039424">
    <property type="entry name" value="SBP_5"/>
</dbReference>
<evidence type="ECO:0000256" key="2">
    <source>
        <dbReference type="ARBA" id="ARBA00022448"/>
    </source>
</evidence>
<sequence>MKKVLLSLIVIMVAVVLLSSGNVLAMEEGGDLRIAIGADPESLDPVLASSSPAAMVMVHMMETLFEMTPDGDIVPLLAEDYSVSEDGLTYELYLREGVYFHDGEPFNAEAVKFNLERLIEDEAVFSFLINRITEIEVIDEYTISLSTDEPFAPILAHLSHDFISMISPAAVERYGDDVGSNPVGTGKFKFEGWSRGEAVIMSRNDDYWGEPAYLDTVRILIVPEESTRVVMLETGEAHAIMSVPPRDVDRLTENPNINIENVPSLRTLYVGLHAQSEPFDDVRVRQAVNYAVDSESIVENIIGGAGRPSDAPISPDIFGYSGQEIYQHNPERARELLAEAGYPDGLELEFYYPVGRYPMDNIIAQAIQSQLAEVGIDANMTTMEWATYLEVINVPPDESPHHMFFLGWGTVTGDADYGLYALFHSDEWAPTGSNRSFYGNSEVDNLLELARIETDPDTRREIYADAIELLWDDAPWIFLHSIAQIDGVRTNVGGLIHHPRESILAHEAYFIDD</sequence>
<evidence type="ECO:0000313" key="5">
    <source>
        <dbReference type="EMBL" id="MBF8435619.1"/>
    </source>
</evidence>
<keyword evidence="6" id="KW-1185">Reference proteome</keyword>
<feature type="domain" description="Solute-binding protein family 5" evidence="4">
    <location>
        <begin position="73"/>
        <end position="428"/>
    </location>
</feature>
<dbReference type="AlphaFoldDB" id="A0A931APF5"/>
<dbReference type="GO" id="GO:0043190">
    <property type="term" value="C:ATP-binding cassette (ABC) transporter complex"/>
    <property type="evidence" value="ECO:0007669"/>
    <property type="project" value="InterPro"/>
</dbReference>
<dbReference type="PIRSF" id="PIRSF002741">
    <property type="entry name" value="MppA"/>
    <property type="match status" value="1"/>
</dbReference>
<evidence type="ECO:0000256" key="3">
    <source>
        <dbReference type="ARBA" id="ARBA00022729"/>
    </source>
</evidence>
<keyword evidence="3" id="KW-0732">Signal</keyword>
<protein>
    <submittedName>
        <fullName evidence="5">Glutathione ABC transporter substrate-binding protein</fullName>
    </submittedName>
</protein>
<dbReference type="EMBL" id="JADPIE010000001">
    <property type="protein sequence ID" value="MBF8435619.1"/>
    <property type="molecule type" value="Genomic_DNA"/>
</dbReference>
<dbReference type="GO" id="GO:1904680">
    <property type="term" value="F:peptide transmembrane transporter activity"/>
    <property type="evidence" value="ECO:0007669"/>
    <property type="project" value="TreeGrafter"/>
</dbReference>
<dbReference type="InterPro" id="IPR000914">
    <property type="entry name" value="SBP_5_dom"/>
</dbReference>
<dbReference type="Gene3D" id="3.10.105.10">
    <property type="entry name" value="Dipeptide-binding Protein, Domain 3"/>
    <property type="match status" value="1"/>
</dbReference>
<dbReference type="GO" id="GO:0015833">
    <property type="term" value="P:peptide transport"/>
    <property type="evidence" value="ECO:0007669"/>
    <property type="project" value="TreeGrafter"/>
</dbReference>
<dbReference type="CDD" id="cd08499">
    <property type="entry name" value="PBP2_Ylib_like"/>
    <property type="match status" value="1"/>
</dbReference>
<evidence type="ECO:0000259" key="4">
    <source>
        <dbReference type="Pfam" id="PF00496"/>
    </source>
</evidence>
<dbReference type="PANTHER" id="PTHR30290">
    <property type="entry name" value="PERIPLASMIC BINDING COMPONENT OF ABC TRANSPORTER"/>
    <property type="match status" value="1"/>
</dbReference>
<organism evidence="5 6">
    <name type="scientific">Halonatronomonas betaini</name>
    <dbReference type="NCBI Taxonomy" id="2778430"/>
    <lineage>
        <taxon>Bacteria</taxon>
        <taxon>Bacillati</taxon>
        <taxon>Bacillota</taxon>
        <taxon>Clostridia</taxon>
        <taxon>Halanaerobiales</taxon>
        <taxon>Halarsenatibacteraceae</taxon>
        <taxon>Halonatronomonas</taxon>
    </lineage>
</organism>
<name>A0A931APF5_9FIRM</name>
<dbReference type="Proteomes" id="UP000621436">
    <property type="component" value="Unassembled WGS sequence"/>
</dbReference>
<dbReference type="InterPro" id="IPR030678">
    <property type="entry name" value="Peptide/Ni-bd"/>
</dbReference>
<keyword evidence="2" id="KW-0813">Transport</keyword>
<dbReference type="Pfam" id="PF00496">
    <property type="entry name" value="SBP_bac_5"/>
    <property type="match status" value="1"/>
</dbReference>
<comment type="caution">
    <text evidence="5">The sequence shown here is derived from an EMBL/GenBank/DDBJ whole genome shotgun (WGS) entry which is preliminary data.</text>
</comment>
<accession>A0A931APF5</accession>
<dbReference type="Gene3D" id="3.90.76.10">
    <property type="entry name" value="Dipeptide-binding Protein, Domain 1"/>
    <property type="match status" value="1"/>
</dbReference>
<evidence type="ECO:0000256" key="1">
    <source>
        <dbReference type="ARBA" id="ARBA00005695"/>
    </source>
</evidence>
<proteinExistence type="inferred from homology"/>
<comment type="similarity">
    <text evidence="1">Belongs to the bacterial solute-binding protein 5 family.</text>
</comment>
<dbReference type="RefSeq" id="WP_270452262.1">
    <property type="nucleotide sequence ID" value="NZ_JADPIE010000001.1"/>
</dbReference>
<dbReference type="PANTHER" id="PTHR30290:SF9">
    <property type="entry name" value="OLIGOPEPTIDE-BINDING PROTEIN APPA"/>
    <property type="match status" value="1"/>
</dbReference>
<dbReference type="Gene3D" id="3.40.190.10">
    <property type="entry name" value="Periplasmic binding protein-like II"/>
    <property type="match status" value="1"/>
</dbReference>
<reference evidence="5" key="1">
    <citation type="submission" date="2020-11" db="EMBL/GenBank/DDBJ databases">
        <title>Halonatronomonas betainensis gen. nov., sp. nov. a novel haloalkaliphilic representative of the family Halanaerobiacae capable of betaine degradation.</title>
        <authorList>
            <person name="Boltyanskaya Y."/>
            <person name="Kevbrin V."/>
            <person name="Detkova E."/>
            <person name="Grouzdev D.S."/>
            <person name="Koziaeva V."/>
            <person name="Zhilina T."/>
        </authorList>
    </citation>
    <scope>NUCLEOTIDE SEQUENCE</scope>
    <source>
        <strain evidence="5">Z-7014</strain>
    </source>
</reference>
<gene>
    <name evidence="5" type="ORF">I0Q91_00875</name>
</gene>
<dbReference type="SUPFAM" id="SSF53850">
    <property type="entry name" value="Periplasmic binding protein-like II"/>
    <property type="match status" value="1"/>
</dbReference>